<evidence type="ECO:0000313" key="2">
    <source>
        <dbReference type="EMBL" id="OIJ09309.1"/>
    </source>
</evidence>
<dbReference type="Pfam" id="PF13614">
    <property type="entry name" value="AAA_31"/>
    <property type="match status" value="1"/>
</dbReference>
<dbReference type="Proteomes" id="UP000180098">
    <property type="component" value="Unassembled WGS sequence"/>
</dbReference>
<dbReference type="CDD" id="cd02042">
    <property type="entry name" value="ParAB_family"/>
    <property type="match status" value="1"/>
</dbReference>
<keyword evidence="3" id="KW-1185">Reference proteome</keyword>
<dbReference type="OrthoDB" id="9791162at2"/>
<dbReference type="PANTHER" id="PTHR13696">
    <property type="entry name" value="P-LOOP CONTAINING NUCLEOSIDE TRIPHOSPHATE HYDROLASE"/>
    <property type="match status" value="1"/>
</dbReference>
<dbReference type="EMBL" id="MLQQ01000045">
    <property type="protein sequence ID" value="OIJ09309.1"/>
    <property type="molecule type" value="Genomic_DNA"/>
</dbReference>
<dbReference type="RefSeq" id="WP_071314518.1">
    <property type="nucleotide sequence ID" value="NZ_MLQQ01000045.1"/>
</dbReference>
<proteinExistence type="predicted"/>
<accession>A0A1S2L9Z5</accession>
<comment type="caution">
    <text evidence="2">The sequence shown here is derived from an EMBL/GenBank/DDBJ whole genome shotgun (WGS) entry which is preliminary data.</text>
</comment>
<name>A0A1S2L9Z5_9BACI</name>
<sequence length="272" mass="31039">MAKVVSFLNMKGGVGKTTLTYNLAWYAAHNKHHKVLVIDLDPQSNLSQSFMGDEGYQQFLENNDESVIDVFEISRGEFNDEIIHIVEEWTDGSLIHIVPSKIELSRTLKNPTMKEHKLRKFVNTVKENYDLVLIDCPPTDSILSVASYLSSDSLIIPVKPEKLAIIGLPLLESSIAEFNNDYRGEFEINVAGIIFNNVEMGDPPESRISKREVRAIAEENDWYVFENEVRTSKAYVNAIREGKPMFHASRVREHVMEEFYVVGDEFLQRIGL</sequence>
<protein>
    <recommendedName>
        <fullName evidence="1">AAA domain-containing protein</fullName>
    </recommendedName>
</protein>
<dbReference type="InterPro" id="IPR025669">
    <property type="entry name" value="AAA_dom"/>
</dbReference>
<gene>
    <name evidence="2" type="ORF">BKP35_16695</name>
</gene>
<evidence type="ECO:0000259" key="1">
    <source>
        <dbReference type="Pfam" id="PF13614"/>
    </source>
</evidence>
<dbReference type="Gene3D" id="3.40.50.300">
    <property type="entry name" value="P-loop containing nucleotide triphosphate hydrolases"/>
    <property type="match status" value="1"/>
</dbReference>
<dbReference type="InterPro" id="IPR050678">
    <property type="entry name" value="DNA_Partitioning_ATPase"/>
</dbReference>
<dbReference type="PANTHER" id="PTHR13696:SF99">
    <property type="entry name" value="COBYRINIC ACID AC-DIAMIDE SYNTHASE"/>
    <property type="match status" value="1"/>
</dbReference>
<dbReference type="SUPFAM" id="SSF52540">
    <property type="entry name" value="P-loop containing nucleoside triphosphate hydrolases"/>
    <property type="match status" value="1"/>
</dbReference>
<dbReference type="InterPro" id="IPR027417">
    <property type="entry name" value="P-loop_NTPase"/>
</dbReference>
<reference evidence="2 3" key="1">
    <citation type="submission" date="2016-10" db="EMBL/GenBank/DDBJ databases">
        <title>Draft genome sequences of four alkaliphilic bacteria belonging to the Anaerobacillus genus.</title>
        <authorList>
            <person name="Bassil N.M."/>
            <person name="Lloyd J.R."/>
        </authorList>
    </citation>
    <scope>NUCLEOTIDE SEQUENCE [LARGE SCALE GENOMIC DNA]</scope>
    <source>
        <strain evidence="2 3">DSM 15340</strain>
    </source>
</reference>
<dbReference type="AlphaFoldDB" id="A0A1S2L9Z5"/>
<evidence type="ECO:0000313" key="3">
    <source>
        <dbReference type="Proteomes" id="UP000180098"/>
    </source>
</evidence>
<organism evidence="2 3">
    <name type="scientific">Anaerobacillus arseniciselenatis</name>
    <dbReference type="NCBI Taxonomy" id="85682"/>
    <lineage>
        <taxon>Bacteria</taxon>
        <taxon>Bacillati</taxon>
        <taxon>Bacillota</taxon>
        <taxon>Bacilli</taxon>
        <taxon>Bacillales</taxon>
        <taxon>Bacillaceae</taxon>
        <taxon>Anaerobacillus</taxon>
    </lineage>
</organism>
<feature type="domain" description="AAA" evidence="1">
    <location>
        <begin position="2"/>
        <end position="187"/>
    </location>
</feature>